<name>A0A7J6HXH9_CANSA</name>
<keyword evidence="2" id="KW-0812">Transmembrane</keyword>
<dbReference type="PANTHER" id="PTHR35469:SF5">
    <property type="entry name" value="TRANSMEMBRANE PROTEIN"/>
    <property type="match status" value="1"/>
</dbReference>
<feature type="transmembrane region" description="Helical" evidence="2">
    <location>
        <begin position="163"/>
        <end position="181"/>
    </location>
</feature>
<dbReference type="EMBL" id="JAATIQ010000021">
    <property type="protein sequence ID" value="KAF4399705.1"/>
    <property type="molecule type" value="Genomic_DNA"/>
</dbReference>
<evidence type="ECO:0000313" key="3">
    <source>
        <dbReference type="EMBL" id="KAF4372459.1"/>
    </source>
</evidence>
<reference evidence="5 6" key="1">
    <citation type="journal article" date="2020" name="bioRxiv">
        <title>Sequence and annotation of 42 cannabis genomes reveals extensive copy number variation in cannabinoid synthesis and pathogen resistance genes.</title>
        <authorList>
            <person name="Mckernan K.J."/>
            <person name="Helbert Y."/>
            <person name="Kane L.T."/>
            <person name="Ebling H."/>
            <person name="Zhang L."/>
            <person name="Liu B."/>
            <person name="Eaton Z."/>
            <person name="Mclaughlin S."/>
            <person name="Kingan S."/>
            <person name="Baybayan P."/>
            <person name="Concepcion G."/>
            <person name="Jordan M."/>
            <person name="Riva A."/>
            <person name="Barbazuk W."/>
            <person name="Harkins T."/>
        </authorList>
    </citation>
    <scope>NUCLEOTIDE SEQUENCE [LARGE SCALE GENOMIC DNA]</scope>
    <source>
        <strain evidence="5 6">cv. Jamaican Lion 4</strain>
        <strain evidence="4">Father</strain>
        <strain evidence="3">Mother</strain>
        <tissue evidence="4">Leaf</tissue>
    </source>
</reference>
<evidence type="ECO:0000256" key="2">
    <source>
        <dbReference type="SAM" id="Phobius"/>
    </source>
</evidence>
<keyword evidence="2" id="KW-0472">Membrane</keyword>
<dbReference type="EMBL" id="JAATIP010000105">
    <property type="protein sequence ID" value="KAF4372459.1"/>
    <property type="molecule type" value="Genomic_DNA"/>
</dbReference>
<dbReference type="Proteomes" id="UP000583929">
    <property type="component" value="Unassembled WGS sequence"/>
</dbReference>
<feature type="transmembrane region" description="Helical" evidence="2">
    <location>
        <begin position="125"/>
        <end position="143"/>
    </location>
</feature>
<organism evidence="4 6">
    <name type="scientific">Cannabis sativa</name>
    <name type="common">Hemp</name>
    <name type="synonym">Marijuana</name>
    <dbReference type="NCBI Taxonomy" id="3483"/>
    <lineage>
        <taxon>Eukaryota</taxon>
        <taxon>Viridiplantae</taxon>
        <taxon>Streptophyta</taxon>
        <taxon>Embryophyta</taxon>
        <taxon>Tracheophyta</taxon>
        <taxon>Spermatophyta</taxon>
        <taxon>Magnoliopsida</taxon>
        <taxon>eudicotyledons</taxon>
        <taxon>Gunneridae</taxon>
        <taxon>Pentapetalae</taxon>
        <taxon>rosids</taxon>
        <taxon>fabids</taxon>
        <taxon>Rosales</taxon>
        <taxon>Cannabaceae</taxon>
        <taxon>Cannabis</taxon>
    </lineage>
</organism>
<proteinExistence type="predicted"/>
<protein>
    <submittedName>
        <fullName evidence="4">Uncharacterized protein</fullName>
    </submittedName>
</protein>
<dbReference type="Proteomes" id="UP000525078">
    <property type="component" value="Unassembled WGS sequence"/>
</dbReference>
<comment type="caution">
    <text evidence="4">The sequence shown here is derived from an EMBL/GenBank/DDBJ whole genome shotgun (WGS) entry which is preliminary data.</text>
</comment>
<sequence>MAMEMEMISKEKRREIMLREFDCIGRVPPTPPPSPSPANSSIHSHHHHHNIPAGLEHKNFTQENSGEKSVIKSTQLEELLMEKCLKKLDHELKDEKEIKPSSNIVEKPTIFTSKRLNSSIIASETTRIFCALIIALLVVLSYVDYAIFGRNIVRAESVVASRPLYILLLTDVTIVFARLYLENRGGYNSLEEEEEMMPQAQDDNGHNWIQAVKVLERGLVVYQAIRGIFIDFSFYAVVVICGLSFL</sequence>
<evidence type="ECO:0000313" key="4">
    <source>
        <dbReference type="EMBL" id="KAF4399705.1"/>
    </source>
</evidence>
<feature type="region of interest" description="Disordered" evidence="1">
    <location>
        <begin position="26"/>
        <end position="51"/>
    </location>
</feature>
<evidence type="ECO:0000256" key="1">
    <source>
        <dbReference type="SAM" id="MobiDB-lite"/>
    </source>
</evidence>
<gene>
    <name evidence="3" type="ORF">F8388_027132</name>
    <name evidence="4" type="ORF">G4B88_022788</name>
</gene>
<feature type="transmembrane region" description="Helical" evidence="2">
    <location>
        <begin position="227"/>
        <end position="245"/>
    </location>
</feature>
<keyword evidence="6" id="KW-1185">Reference proteome</keyword>
<evidence type="ECO:0000313" key="5">
    <source>
        <dbReference type="Proteomes" id="UP000525078"/>
    </source>
</evidence>
<evidence type="ECO:0000313" key="6">
    <source>
        <dbReference type="Proteomes" id="UP000583929"/>
    </source>
</evidence>
<dbReference type="AlphaFoldDB" id="A0A7J6HXH9"/>
<dbReference type="PANTHER" id="PTHR35469">
    <property type="entry name" value="TRANSMEMBRANE PROTEIN"/>
    <property type="match status" value="1"/>
</dbReference>
<accession>A0A7J6HXH9</accession>
<keyword evidence="2" id="KW-1133">Transmembrane helix</keyword>